<accession>A0A5B7DP23</accession>
<dbReference type="Proteomes" id="UP000324222">
    <property type="component" value="Unassembled WGS sequence"/>
</dbReference>
<organism evidence="1 2">
    <name type="scientific">Portunus trituberculatus</name>
    <name type="common">Swimming crab</name>
    <name type="synonym">Neptunus trituberculatus</name>
    <dbReference type="NCBI Taxonomy" id="210409"/>
    <lineage>
        <taxon>Eukaryota</taxon>
        <taxon>Metazoa</taxon>
        <taxon>Ecdysozoa</taxon>
        <taxon>Arthropoda</taxon>
        <taxon>Crustacea</taxon>
        <taxon>Multicrustacea</taxon>
        <taxon>Malacostraca</taxon>
        <taxon>Eumalacostraca</taxon>
        <taxon>Eucarida</taxon>
        <taxon>Decapoda</taxon>
        <taxon>Pleocyemata</taxon>
        <taxon>Brachyura</taxon>
        <taxon>Eubrachyura</taxon>
        <taxon>Portunoidea</taxon>
        <taxon>Portunidae</taxon>
        <taxon>Portuninae</taxon>
        <taxon>Portunus</taxon>
    </lineage>
</organism>
<reference evidence="1 2" key="1">
    <citation type="submission" date="2019-05" db="EMBL/GenBank/DDBJ databases">
        <title>Another draft genome of Portunus trituberculatus and its Hox gene families provides insights of decapod evolution.</title>
        <authorList>
            <person name="Jeong J.-H."/>
            <person name="Song I."/>
            <person name="Kim S."/>
            <person name="Choi T."/>
            <person name="Kim D."/>
            <person name="Ryu S."/>
            <person name="Kim W."/>
        </authorList>
    </citation>
    <scope>NUCLEOTIDE SEQUENCE [LARGE SCALE GENOMIC DNA]</scope>
    <source>
        <tissue evidence="1">Muscle</tissue>
    </source>
</reference>
<evidence type="ECO:0000313" key="1">
    <source>
        <dbReference type="EMBL" id="MPC22965.1"/>
    </source>
</evidence>
<protein>
    <submittedName>
        <fullName evidence="1">Uncharacterized protein</fullName>
    </submittedName>
</protein>
<dbReference type="PROSITE" id="PS51257">
    <property type="entry name" value="PROKAR_LIPOPROTEIN"/>
    <property type="match status" value="1"/>
</dbReference>
<keyword evidence="2" id="KW-1185">Reference proteome</keyword>
<dbReference type="AlphaFoldDB" id="A0A5B7DP23"/>
<sequence length="128" mass="13001">MRGAIGGGSGGGGGGGGGCGCHISRGVQAAWGSVSPPQGLHTTHASFSESVISRPAHARHTERLRGIKGKGEGLTLYSDDEGALGPVPVGVHGHVMHRVRSCRQVAPGFLCSLVYISQGKNASQYSRG</sequence>
<dbReference type="EMBL" id="VSRR010001149">
    <property type="protein sequence ID" value="MPC22965.1"/>
    <property type="molecule type" value="Genomic_DNA"/>
</dbReference>
<gene>
    <name evidence="1" type="ORF">E2C01_015997</name>
</gene>
<evidence type="ECO:0000313" key="2">
    <source>
        <dbReference type="Proteomes" id="UP000324222"/>
    </source>
</evidence>
<name>A0A5B7DP23_PORTR</name>
<proteinExistence type="predicted"/>
<comment type="caution">
    <text evidence="1">The sequence shown here is derived from an EMBL/GenBank/DDBJ whole genome shotgun (WGS) entry which is preliminary data.</text>
</comment>